<feature type="transmembrane region" description="Helical" evidence="1">
    <location>
        <begin position="220"/>
        <end position="242"/>
    </location>
</feature>
<name>A0A2P8A4N1_9PEZI</name>
<evidence type="ECO:0000256" key="1">
    <source>
        <dbReference type="SAM" id="Phobius"/>
    </source>
</evidence>
<keyword evidence="3" id="KW-1185">Reference proteome</keyword>
<dbReference type="PANTHER" id="PTHR42101">
    <property type="entry name" value="CHROMOSOME 16, WHOLE GENOME SHOTGUN SEQUENCE"/>
    <property type="match status" value="1"/>
</dbReference>
<accession>A0A2P8A4N1</accession>
<dbReference type="AlphaFoldDB" id="A0A2P8A4N1"/>
<dbReference type="Pfam" id="PF06772">
    <property type="entry name" value="LtrA"/>
    <property type="match status" value="1"/>
</dbReference>
<protein>
    <recommendedName>
        <fullName evidence="4">Low temperature requirement A</fullName>
    </recommendedName>
</protein>
<comment type="caution">
    <text evidence="2">The sequence shown here is derived from an EMBL/GenBank/DDBJ whole genome shotgun (WGS) entry which is preliminary data.</text>
</comment>
<dbReference type="EMBL" id="NHZQ01000067">
    <property type="protein sequence ID" value="PSK55422.1"/>
    <property type="molecule type" value="Genomic_DNA"/>
</dbReference>
<feature type="transmembrane region" description="Helical" evidence="1">
    <location>
        <begin position="538"/>
        <end position="559"/>
    </location>
</feature>
<gene>
    <name evidence="2" type="ORF">B9Z65_2811</name>
</gene>
<evidence type="ECO:0000313" key="2">
    <source>
        <dbReference type="EMBL" id="PSK55422.1"/>
    </source>
</evidence>
<feature type="transmembrane region" description="Helical" evidence="1">
    <location>
        <begin position="579"/>
        <end position="597"/>
    </location>
</feature>
<keyword evidence="1" id="KW-0812">Transmembrane</keyword>
<feature type="transmembrane region" description="Helical" evidence="1">
    <location>
        <begin position="609"/>
        <end position="631"/>
    </location>
</feature>
<organism evidence="2 3">
    <name type="scientific">Elsinoe australis</name>
    <dbReference type="NCBI Taxonomy" id="40998"/>
    <lineage>
        <taxon>Eukaryota</taxon>
        <taxon>Fungi</taxon>
        <taxon>Dikarya</taxon>
        <taxon>Ascomycota</taxon>
        <taxon>Pezizomycotina</taxon>
        <taxon>Dothideomycetes</taxon>
        <taxon>Dothideomycetidae</taxon>
        <taxon>Myriangiales</taxon>
        <taxon>Elsinoaceae</taxon>
        <taxon>Elsinoe</taxon>
    </lineage>
</organism>
<sequence>MSEEQPNHLPFFASPLVRRESGTDWSVDPRSHAHFRRTSRTRSQTLSLNDVRDLSDISLDEKDTYSLDSPVFRRHSEATHSELFYDLFFVANLTVFSSVKEVNDTTTLQQYIGFFTILWFTWYQVSLYDVRFSKDSIFDRIAKAVQFGVMIGFAVNGPTFDVGEKLESILGLSSDESISIIADPHLVSFKSLTLIMMASRLVLVLQYLQALWLTRSQKESIVPMALIAGTEFVAAIVYFGLFFSFHNYHSNAYITWYAIAFLETSICTAVSSVWRNISFKGTHLTQRMSLLTLIILGEGIIGLAKKCQEIVKGQIFGFTSSTIANILSCVLIIYFLYMLYFDHLTHSHFGSIRQQIWSFLHFPLHLALVLSLDGANQFIAWRAATIRVNSLLSQLPTFSFSTPDDITKSSTAIENTVNDIIFAAFRSSQTLGQTLHYAKSNATAYVGLDLIRTSSDLLTSSPSSDPETAQRAWQATNLIYNALINSVYTSIGFSAPESEKMTSLLSVPSSITASGATDEAAEAIASALEEITKENKEVYDVAGLIFVYFFITLGASVLLMGLMTGIERSKTGLELSDKIRLGASAVVGTTIALLAALDTGRHGKGGFASFVYSPWVLPTGMLGLLVVVVLYNVKLPGSPASVRRAFRRPLWKVKVRRGRRSF</sequence>
<feature type="transmembrane region" description="Helical" evidence="1">
    <location>
        <begin position="316"/>
        <end position="340"/>
    </location>
</feature>
<feature type="transmembrane region" description="Helical" evidence="1">
    <location>
        <begin position="187"/>
        <end position="208"/>
    </location>
</feature>
<dbReference type="InterPro" id="IPR010640">
    <property type="entry name" value="Low_temperature_requirement_A"/>
</dbReference>
<dbReference type="Proteomes" id="UP000243723">
    <property type="component" value="Unassembled WGS sequence"/>
</dbReference>
<keyword evidence="1" id="KW-1133">Transmembrane helix</keyword>
<dbReference type="OrthoDB" id="3177213at2759"/>
<evidence type="ECO:0000313" key="3">
    <source>
        <dbReference type="Proteomes" id="UP000243723"/>
    </source>
</evidence>
<keyword evidence="1" id="KW-0472">Membrane</keyword>
<feature type="transmembrane region" description="Helical" evidence="1">
    <location>
        <begin position="254"/>
        <end position="274"/>
    </location>
</feature>
<evidence type="ECO:0008006" key="4">
    <source>
        <dbReference type="Google" id="ProtNLM"/>
    </source>
</evidence>
<proteinExistence type="predicted"/>
<feature type="transmembrane region" description="Helical" evidence="1">
    <location>
        <begin position="352"/>
        <end position="372"/>
    </location>
</feature>
<dbReference type="STRING" id="40998.A0A2P8A4N1"/>
<reference evidence="2 3" key="1">
    <citation type="submission" date="2017-05" db="EMBL/GenBank/DDBJ databases">
        <title>Draft genome sequence of Elsinoe australis.</title>
        <authorList>
            <person name="Cheng Q."/>
        </authorList>
    </citation>
    <scope>NUCLEOTIDE SEQUENCE [LARGE SCALE GENOMIC DNA]</scope>
    <source>
        <strain evidence="2 3">NL1</strain>
    </source>
</reference>
<dbReference type="PANTHER" id="PTHR42101:SF1">
    <property type="entry name" value="LOW TEMPERATURE REQUIREMENT A"/>
    <property type="match status" value="1"/>
</dbReference>